<dbReference type="SUPFAM" id="SSF55961">
    <property type="entry name" value="Bet v1-like"/>
    <property type="match status" value="1"/>
</dbReference>
<dbReference type="AlphaFoldDB" id="A0A067CXU5"/>
<evidence type="ECO:0000259" key="2">
    <source>
        <dbReference type="PROSITE" id="PS50848"/>
    </source>
</evidence>
<dbReference type="Gene3D" id="3.30.530.20">
    <property type="match status" value="1"/>
</dbReference>
<dbReference type="Proteomes" id="UP000030745">
    <property type="component" value="Unassembled WGS sequence"/>
</dbReference>
<sequence length="599" mass="66281">MMTGIATTESAPDSILCKSCKRLVHLDDLGDHDCSGPLLSRADTGFKLHEVLPPVPPIAVSRPSMTSAAKSPRSSVTEWASLIQARLVKVLVTAEGYAAYVIVTTLWPNGPEFSVERRYREFHALAETLYAMHPSSALQQRLPPKLYCQQTRSLSDGFLLRRKVGLEGFIVAAIDMLLNPSSAGPAAKRTLTQLHVLNTFLGLPAAKDVHAAMHELKVLSSGPGWTLLHAASPLESLFEKTIDGFMSLKRTTTLSFPARAVFDVLTAHPGSALAATANPFLVHGAILRRESNHVWVEHRLYRTFWGCPYEELFSLKSWRLETDGTIVIVTVPAPVSDMPATSRHRRVDCILQGYVIRPTEKNACHVTMVLQMDYRRFFGSFVRPARTLLLRHAAELSAVEAHLQRSFDAAHYEALGPLVSADGLKALELHLADTQGDAAVDPKVYVVCQQIEPMFCLLVHKNSNRNALVLKLNVDLRAHDDALRLHPKEPLLAEWIMFEKKNNPRKELSAIERNTTYEFSTRAIGQGVFLVAFSMLRGKEFQLRVGKDAGYNLYSTVKGVPNVLVKRLFLTFAPSLVGLGTLESVQIVGDMASELVVLK</sequence>
<dbReference type="PROSITE" id="PS50848">
    <property type="entry name" value="START"/>
    <property type="match status" value="1"/>
</dbReference>
<dbReference type="InterPro" id="IPR001683">
    <property type="entry name" value="PX_dom"/>
</dbReference>
<evidence type="ECO:0000313" key="4">
    <source>
        <dbReference type="Proteomes" id="UP000030745"/>
    </source>
</evidence>
<dbReference type="GO" id="GO:0035091">
    <property type="term" value="F:phosphatidylinositol binding"/>
    <property type="evidence" value="ECO:0007669"/>
    <property type="project" value="InterPro"/>
</dbReference>
<reference evidence="3 4" key="1">
    <citation type="journal article" date="2013" name="PLoS Genet.">
        <title>Distinctive expansion of potential virulence genes in the genome of the oomycete fish pathogen Saprolegnia parasitica.</title>
        <authorList>
            <person name="Jiang R.H."/>
            <person name="de Bruijn I."/>
            <person name="Haas B.J."/>
            <person name="Belmonte R."/>
            <person name="Lobach L."/>
            <person name="Christie J."/>
            <person name="van den Ackerveken G."/>
            <person name="Bottin A."/>
            <person name="Bulone V."/>
            <person name="Diaz-Moreno S.M."/>
            <person name="Dumas B."/>
            <person name="Fan L."/>
            <person name="Gaulin E."/>
            <person name="Govers F."/>
            <person name="Grenville-Briggs L.J."/>
            <person name="Horner N.R."/>
            <person name="Levin J.Z."/>
            <person name="Mammella M."/>
            <person name="Meijer H.J."/>
            <person name="Morris P."/>
            <person name="Nusbaum C."/>
            <person name="Oome S."/>
            <person name="Phillips A.J."/>
            <person name="van Rooyen D."/>
            <person name="Rzeszutek E."/>
            <person name="Saraiva M."/>
            <person name="Secombes C.J."/>
            <person name="Seidl M.F."/>
            <person name="Snel B."/>
            <person name="Stassen J.H."/>
            <person name="Sykes S."/>
            <person name="Tripathy S."/>
            <person name="van den Berg H."/>
            <person name="Vega-Arreguin J.C."/>
            <person name="Wawra S."/>
            <person name="Young S.K."/>
            <person name="Zeng Q."/>
            <person name="Dieguez-Uribeondo J."/>
            <person name="Russ C."/>
            <person name="Tyler B.M."/>
            <person name="van West P."/>
        </authorList>
    </citation>
    <scope>NUCLEOTIDE SEQUENCE [LARGE SCALE GENOMIC DNA]</scope>
    <source>
        <strain evidence="3 4">CBS 223.65</strain>
    </source>
</reference>
<protein>
    <recommendedName>
        <fullName evidence="5">PX domain-containing protein</fullName>
    </recommendedName>
</protein>
<evidence type="ECO:0000259" key="1">
    <source>
        <dbReference type="PROSITE" id="PS50195"/>
    </source>
</evidence>
<proteinExistence type="predicted"/>
<dbReference type="KEGG" id="spar:SPRG_01354"/>
<dbReference type="OrthoDB" id="79524at2759"/>
<evidence type="ECO:0008006" key="5">
    <source>
        <dbReference type="Google" id="ProtNLM"/>
    </source>
</evidence>
<name>A0A067CXU5_SAPPC</name>
<dbReference type="Pfam" id="PF01852">
    <property type="entry name" value="START"/>
    <property type="match status" value="1"/>
</dbReference>
<dbReference type="InterPro" id="IPR002913">
    <property type="entry name" value="START_lipid-bd_dom"/>
</dbReference>
<gene>
    <name evidence="3" type="ORF">SPRG_01354</name>
</gene>
<dbReference type="InterPro" id="IPR023393">
    <property type="entry name" value="START-like_dom_sf"/>
</dbReference>
<keyword evidence="4" id="KW-1185">Reference proteome</keyword>
<dbReference type="InterPro" id="IPR032269">
    <property type="entry name" value="DUF4833"/>
</dbReference>
<dbReference type="InterPro" id="IPR036871">
    <property type="entry name" value="PX_dom_sf"/>
</dbReference>
<feature type="domain" description="START" evidence="2">
    <location>
        <begin position="311"/>
        <end position="389"/>
    </location>
</feature>
<dbReference type="Pfam" id="PF16117">
    <property type="entry name" value="DUF4833"/>
    <property type="match status" value="1"/>
</dbReference>
<dbReference type="CDD" id="cd06093">
    <property type="entry name" value="PX_domain"/>
    <property type="match status" value="1"/>
</dbReference>
<dbReference type="GeneID" id="24123950"/>
<organism evidence="3 4">
    <name type="scientific">Saprolegnia parasitica (strain CBS 223.65)</name>
    <dbReference type="NCBI Taxonomy" id="695850"/>
    <lineage>
        <taxon>Eukaryota</taxon>
        <taxon>Sar</taxon>
        <taxon>Stramenopiles</taxon>
        <taxon>Oomycota</taxon>
        <taxon>Saprolegniomycetes</taxon>
        <taxon>Saprolegniales</taxon>
        <taxon>Saprolegniaceae</taxon>
        <taxon>Saprolegnia</taxon>
    </lineage>
</organism>
<dbReference type="VEuPathDB" id="FungiDB:SPRG_01354"/>
<dbReference type="OMA" id="CHFPARA"/>
<feature type="domain" description="PX" evidence="1">
    <location>
        <begin position="78"/>
        <end position="207"/>
    </location>
</feature>
<dbReference type="SUPFAM" id="SSF64268">
    <property type="entry name" value="PX domain"/>
    <property type="match status" value="1"/>
</dbReference>
<dbReference type="PROSITE" id="PS50195">
    <property type="entry name" value="PX"/>
    <property type="match status" value="1"/>
</dbReference>
<dbReference type="RefSeq" id="XP_012194964.1">
    <property type="nucleotide sequence ID" value="XM_012339574.1"/>
</dbReference>
<accession>A0A067CXU5</accession>
<dbReference type="Pfam" id="PF00787">
    <property type="entry name" value="PX"/>
    <property type="match status" value="1"/>
</dbReference>
<dbReference type="EMBL" id="KK583191">
    <property type="protein sequence ID" value="KDO34080.1"/>
    <property type="molecule type" value="Genomic_DNA"/>
</dbReference>
<evidence type="ECO:0000313" key="3">
    <source>
        <dbReference type="EMBL" id="KDO34080.1"/>
    </source>
</evidence>
<dbReference type="Gene3D" id="3.30.1520.10">
    <property type="entry name" value="Phox-like domain"/>
    <property type="match status" value="1"/>
</dbReference>